<evidence type="ECO:0000256" key="7">
    <source>
        <dbReference type="ARBA" id="ARBA00022801"/>
    </source>
</evidence>
<evidence type="ECO:0000313" key="23">
    <source>
        <dbReference type="Proteomes" id="UP000630445"/>
    </source>
</evidence>
<evidence type="ECO:0000256" key="6">
    <source>
        <dbReference type="ARBA" id="ARBA00022741"/>
    </source>
</evidence>
<dbReference type="SMART" id="SM00535">
    <property type="entry name" value="RIBOc"/>
    <property type="match status" value="2"/>
</dbReference>
<keyword evidence="23" id="KW-1185">Reference proteome</keyword>
<feature type="domain" description="Helicase C-terminal" evidence="20">
    <location>
        <begin position="272"/>
        <end position="437"/>
    </location>
</feature>
<dbReference type="GO" id="GO:0046872">
    <property type="term" value="F:metal ion binding"/>
    <property type="evidence" value="ECO:0007669"/>
    <property type="project" value="UniProtKB-KW"/>
</dbReference>
<feature type="domain" description="RNase III" evidence="17">
    <location>
        <begin position="809"/>
        <end position="959"/>
    </location>
</feature>
<dbReference type="InterPro" id="IPR014001">
    <property type="entry name" value="Helicase_ATP-bd"/>
</dbReference>
<evidence type="ECO:0000259" key="19">
    <source>
        <dbReference type="PROSITE" id="PS51192"/>
    </source>
</evidence>
<dbReference type="Proteomes" id="UP000630445">
    <property type="component" value="Unassembled WGS sequence"/>
</dbReference>
<dbReference type="InterPro" id="IPR036085">
    <property type="entry name" value="PAZ_dom_sf"/>
</dbReference>
<dbReference type="InterPro" id="IPR001650">
    <property type="entry name" value="Helicase_C-like"/>
</dbReference>
<dbReference type="PROSITE" id="PS50822">
    <property type="entry name" value="PIWI"/>
    <property type="match status" value="1"/>
</dbReference>
<dbReference type="InterPro" id="IPR036389">
    <property type="entry name" value="RNase_III_sf"/>
</dbReference>
<dbReference type="GO" id="GO:0051607">
    <property type="term" value="P:defense response to virus"/>
    <property type="evidence" value="ECO:0007669"/>
    <property type="project" value="UniProtKB-KW"/>
</dbReference>
<evidence type="ECO:0000259" key="20">
    <source>
        <dbReference type="PROSITE" id="PS51194"/>
    </source>
</evidence>
<dbReference type="SUPFAM" id="SSF53098">
    <property type="entry name" value="Ribonuclease H-like"/>
    <property type="match status" value="1"/>
</dbReference>
<dbReference type="InterPro" id="IPR045246">
    <property type="entry name" value="Piwi_ago-like"/>
</dbReference>
<dbReference type="Gene3D" id="2.170.260.10">
    <property type="entry name" value="paz domain"/>
    <property type="match status" value="1"/>
</dbReference>
<dbReference type="EMBL" id="JACBAD010002061">
    <property type="protein sequence ID" value="KAF7118724.1"/>
    <property type="molecule type" value="Genomic_DNA"/>
</dbReference>
<comment type="caution">
    <text evidence="22">The sequence shown here is derived from an EMBL/GenBank/DDBJ whole genome shotgun (WGS) entry which is preliminary data.</text>
</comment>
<dbReference type="Gene3D" id="3.40.50.300">
    <property type="entry name" value="P-loop containing nucleotide triphosphate hydrolases"/>
    <property type="match status" value="2"/>
</dbReference>
<dbReference type="SUPFAM" id="SSF69065">
    <property type="entry name" value="RNase III domain-like"/>
    <property type="match status" value="2"/>
</dbReference>
<dbReference type="Pfam" id="PF00636">
    <property type="entry name" value="Ribonuclease_3"/>
    <property type="match status" value="2"/>
</dbReference>
<dbReference type="SMART" id="SM00950">
    <property type="entry name" value="Piwi"/>
    <property type="match status" value="1"/>
</dbReference>
<dbReference type="InterPro" id="IPR012337">
    <property type="entry name" value="RNaseH-like_sf"/>
</dbReference>
<dbReference type="Gene3D" id="3.40.50.2300">
    <property type="match status" value="1"/>
</dbReference>
<sequence>MQQKEVIASHIPAVNIKLLIGDDGVDRWSEQWIWDNALRGVRIVVSTHAVLADALAHRFVAMAKLALIVFDEAHHCVKNHPANRIMKDFYHPTKNEQGPDSVPRILGLTASPIMRRKLHDMPQIERNLDAVCRTPRAQRQDLMKYVHPPQLVLLRYAAPDDSNRTWSSLFLEAVSQAHSRVLSQLELPNPSVFREVQDQLKNFHAKAVGIGNLLGTWAADCFIAESVKKLVERAGTSDSLWTDPAKARLAEMLRHILQLAPAIPGSSTMSEKVCRLLAFLKKEHHEHFSGIIFVRERATAYVLAAVIRCHPLTQGLFQCASCVGWSKNRSRQSGVCDLLGPGADDALQQFRQGQMNLIVATDVLEEGIDLTACNLVVCFDQPNNLKSFIQRRGRARQQQSKFAIMIADNDMPKGIERWQELEDEMVRLYRDHNRKLEEIAKLENIPENVILRMRLQNGALLTADSAISHLYHFCSTLNLEPHADLRPSFSFEQNEAGRVRATVTLPSGVDQSLRVATGAKWWLTERAARKDAAFHAYIALHRAKLVNDHFLPLTPERLWRDVAGAQPVLTSKIVIEAIFDPWKQLAVSTGNKLYRSRMRISQNGQDRPDLAMILTTSVQFPSTEPLELFWDSETNFVVSLHSLECSSISPAELQLMRETTSVLLSSARTKVPSNNAVGAPNVLVSPDIPLDELETWLLENRGGRNCLDWYRDDSSSQPHGLVRCELLYNKPHIFIGWIQLDDDSEPLVCCEPFPRRRNLLLKSTLRQRLSDRGKPDGAKSRAKQVPASLCTVDLLPWELSRTSLLFSALMQLQQRLLIAAHLRDSVLGHLPCISHGILADAITAPSAQWTSNYQRLEYLGDGVLKFAVCIQLFHDHPLWHEGYLTQRKSQIVSNASLAHAALKAGLGSFLLTEPMTSRKWIVPRVPDQPCPPTGKRAVSGKALADTLEALVGAAYVDGGMQLAWAMIHVFIPEVADRMPSLAPQRTSQRGFIMGLDLEEKIDRLIGYQFFDRSLVWEALTHPSWQRDLSTGSYQKLEFLGDAILDMIITDALYKHRPPLTEGEMTKAKAAVTNAHFLAFLCMEFGLQNNQTCIRESESGGFIPVTQEGVLEFWRFMRHDNPDVSAAQKLCLERYRKLSEPIRACLATGNTYPWVSLAQLGAEKFYSDIIESIIGALFIDSCGSIEQCEAFLTRIKMLPYLSRILRENVKVEHPRSVLGRLAKSSRVDYNITRNAGNAKPIEVVAGDADAADKAACFEVMTSKVAKTLALEVGEVVEVESEAGAKRYSAQAPELDRMIQQKEDAIQQALAANSPQSEVRGRLPTRPGYGTRGSKVLLYANYFQLSVESTDDLFRYNVEVSQEPKGGKLKQIFRLLLVSHFAQNLNSIASDYKSILISRVDLLLKQHEHVYDVHYREEYEDHPQQNARVFRVKVTFTGKVSISACLDYLSSTNTSAMFHNKPEVLQALNIMMGYYPKTSEKTISLGSNKHFNIDPSSVERFDLGAGLEVLRGFFVSVRAATSRFLINCQVKYAACYQEGKLSTVMAAYRREGPPSVYRLEAFLKRLRVRVTHIRRVNSQGQDIPRFKMITGLASPADGKSLAHPPIVPKRGAGPTEVQFWLEGVGPKTIGKAKSKGKKPAKSGPEESGRYTTVEDFFRERYGLNVDSNMPVVNVGTRQDPSYLPVEVCVVIAGQAAGVKPSGRQTQNMIRFAVRNPAQNARSITTKGAGALGLAPQLNTTLVQFTFPLPLSHINQSQQRYFGLHSDPTLITVPGRVLQSPSVLYRDRRKVDALSASWNMKSAKFSTSSPLSSWAFIYIVSDRERVYFEKPADLKPCLAALSSKLNDMGVAASPATDGRRVNVTGAYYDGKYQAAKLDQAITDAITELMSKHKLDLVLAILPAKDTDIYSAVKRVCDLHNGVRNVCVLEEKFFHINDQYLANVCLKVNLKLGGVNQVLGTDELGIISDGKTMIVGIDVTHPSPGSAKHAPSVAGMVASVDRRLGQWPAEIRVQASRQEMVAALDTMLQSRLKHWVAVNRQLPENIIVYRDGVSEGQYNLVVEKEVPLLKSACEPMYQNGLPRLSVVIVGKRHHTRFYPTHEDRADRSSNPQNGTVVDRGVTEARDWDFYLQAHSALQGTARPAHYYVVWDEIFSVQKPRPPFENAADLLEHLTHNMCYVFGRATKAVSICPPAYYADLVCERVRCYLKEVFDASAERSPSGSMLEGDGTGRTVETSDVQIHQNVRNTMYYI</sequence>
<dbReference type="SUPFAM" id="SSF52540">
    <property type="entry name" value="P-loop containing nucleoside triphosphate hydrolases"/>
    <property type="match status" value="1"/>
</dbReference>
<dbReference type="CDD" id="cd02846">
    <property type="entry name" value="PAZ_argonaute_like"/>
    <property type="match status" value="1"/>
</dbReference>
<dbReference type="SUPFAM" id="SSF101690">
    <property type="entry name" value="PAZ domain"/>
    <property type="match status" value="1"/>
</dbReference>
<dbReference type="GO" id="GO:0004525">
    <property type="term" value="F:ribonuclease III activity"/>
    <property type="evidence" value="ECO:0007669"/>
    <property type="project" value="InterPro"/>
</dbReference>
<gene>
    <name evidence="22" type="ORF">CNMCM5793_008344</name>
</gene>
<dbReference type="OrthoDB" id="416741at2759"/>
<evidence type="ECO:0000256" key="13">
    <source>
        <dbReference type="ARBA" id="ARBA00023211"/>
    </source>
</evidence>
<dbReference type="CDD" id="cd00593">
    <property type="entry name" value="RIBOc"/>
    <property type="match status" value="2"/>
</dbReference>
<dbReference type="GO" id="GO:0003723">
    <property type="term" value="F:RNA binding"/>
    <property type="evidence" value="ECO:0007669"/>
    <property type="project" value="UniProtKB-UniRule"/>
</dbReference>
<dbReference type="PROSITE" id="PS50142">
    <property type="entry name" value="RNASE_3_2"/>
    <property type="match status" value="2"/>
</dbReference>
<dbReference type="Pfam" id="PF00271">
    <property type="entry name" value="Helicase_C"/>
    <property type="match status" value="1"/>
</dbReference>
<evidence type="ECO:0000259" key="18">
    <source>
        <dbReference type="PROSITE" id="PS50822"/>
    </source>
</evidence>
<dbReference type="InterPro" id="IPR036397">
    <property type="entry name" value="RNaseH_sf"/>
</dbReference>
<evidence type="ECO:0000313" key="22">
    <source>
        <dbReference type="EMBL" id="KAF7118724.1"/>
    </source>
</evidence>
<evidence type="ECO:0008006" key="24">
    <source>
        <dbReference type="Google" id="ProtNLM"/>
    </source>
</evidence>
<evidence type="ECO:0000256" key="8">
    <source>
        <dbReference type="ARBA" id="ARBA00022806"/>
    </source>
</evidence>
<dbReference type="GO" id="GO:0050688">
    <property type="term" value="P:regulation of defense response to virus"/>
    <property type="evidence" value="ECO:0007669"/>
    <property type="project" value="UniProtKB-KW"/>
</dbReference>
<dbReference type="Pfam" id="PF03368">
    <property type="entry name" value="Dicer_dimer"/>
    <property type="match status" value="1"/>
</dbReference>
<evidence type="ECO:0000256" key="5">
    <source>
        <dbReference type="ARBA" id="ARBA00022737"/>
    </source>
</evidence>
<dbReference type="PROSITE" id="PS51194">
    <property type="entry name" value="HELICASE_CTER"/>
    <property type="match status" value="1"/>
</dbReference>
<dbReference type="PANTHER" id="PTHR22891">
    <property type="entry name" value="EUKARYOTIC TRANSLATION INITIATION FACTOR 2C"/>
    <property type="match status" value="1"/>
</dbReference>
<keyword evidence="6" id="KW-0547">Nucleotide-binding</keyword>
<dbReference type="InterPro" id="IPR027417">
    <property type="entry name" value="P-loop_NTPase"/>
</dbReference>
<dbReference type="GO" id="GO:0004386">
    <property type="term" value="F:helicase activity"/>
    <property type="evidence" value="ECO:0007669"/>
    <property type="project" value="UniProtKB-KW"/>
</dbReference>
<evidence type="ECO:0000256" key="12">
    <source>
        <dbReference type="ARBA" id="ARBA00023118"/>
    </source>
</evidence>
<comment type="similarity">
    <text evidence="15 16">Belongs to the helicase family. Dicer subfamily.</text>
</comment>
<dbReference type="Pfam" id="PF02170">
    <property type="entry name" value="PAZ"/>
    <property type="match status" value="1"/>
</dbReference>
<dbReference type="GO" id="GO:0005524">
    <property type="term" value="F:ATP binding"/>
    <property type="evidence" value="ECO:0007669"/>
    <property type="project" value="UniProtKB-KW"/>
</dbReference>
<dbReference type="Pfam" id="PF08699">
    <property type="entry name" value="ArgoL1"/>
    <property type="match status" value="1"/>
</dbReference>
<dbReference type="Gene3D" id="1.10.1520.10">
    <property type="entry name" value="Ribonuclease III domain"/>
    <property type="match status" value="2"/>
</dbReference>
<evidence type="ECO:0000256" key="14">
    <source>
        <dbReference type="ARBA" id="ARBA00025403"/>
    </source>
</evidence>
<keyword evidence="9" id="KW-0067">ATP-binding</keyword>
<dbReference type="Pfam" id="PF16486">
    <property type="entry name" value="ArgoN"/>
    <property type="match status" value="1"/>
</dbReference>
<dbReference type="InterPro" id="IPR038248">
    <property type="entry name" value="Dicer_dimer_sf"/>
</dbReference>
<evidence type="ECO:0000259" key="21">
    <source>
        <dbReference type="PROSITE" id="PS51327"/>
    </source>
</evidence>
<dbReference type="InterPro" id="IPR014811">
    <property type="entry name" value="ArgoL1"/>
</dbReference>
<feature type="domain" description="Piwi" evidence="18">
    <location>
        <begin position="1893"/>
        <end position="2205"/>
    </location>
</feature>
<dbReference type="SMART" id="SM00490">
    <property type="entry name" value="HELICc"/>
    <property type="match status" value="1"/>
</dbReference>
<dbReference type="Gene3D" id="3.30.160.380">
    <property type="entry name" value="Dicer dimerisation domain"/>
    <property type="match status" value="1"/>
</dbReference>
<dbReference type="InterPro" id="IPR005034">
    <property type="entry name" value="Dicer_dimerisation"/>
</dbReference>
<dbReference type="GO" id="GO:0006396">
    <property type="term" value="P:RNA processing"/>
    <property type="evidence" value="ECO:0007669"/>
    <property type="project" value="InterPro"/>
</dbReference>
<dbReference type="FunFam" id="3.40.50.300:FF:001669">
    <property type="entry name" value="Dicer-like protein 1"/>
    <property type="match status" value="1"/>
</dbReference>
<keyword evidence="11 16" id="KW-0694">RNA-binding</keyword>
<feature type="domain" description="Dicer dsRNA-binding fold" evidence="21">
    <location>
        <begin position="466"/>
        <end position="560"/>
    </location>
</feature>
<dbReference type="InterPro" id="IPR000999">
    <property type="entry name" value="RNase_III_dom"/>
</dbReference>
<dbReference type="InterPro" id="IPR032474">
    <property type="entry name" value="Argonaute_N"/>
</dbReference>
<protein>
    <recommendedName>
        <fullName evidence="24">Dicer-like protein 2</fullName>
    </recommendedName>
</protein>
<dbReference type="FunFam" id="1.10.1520.10:FF:000032">
    <property type="entry name" value="Dicer-like protein 2"/>
    <property type="match status" value="1"/>
</dbReference>
<reference evidence="22" key="1">
    <citation type="submission" date="2020-06" db="EMBL/GenBank/DDBJ databases">
        <title>Draft genome sequences of strains closely related to Aspergillus parafelis and Aspergillus hiratsukae.</title>
        <authorList>
            <person name="Dos Santos R.A.C."/>
            <person name="Rivero-Menendez O."/>
            <person name="Steenwyk J.L."/>
            <person name="Mead M.E."/>
            <person name="Goldman G.H."/>
            <person name="Alastruey-Izquierdo A."/>
            <person name="Rokas A."/>
        </authorList>
    </citation>
    <scope>NUCLEOTIDE SEQUENCE</scope>
    <source>
        <strain evidence="22">CNM-CM5793</strain>
    </source>
</reference>
<keyword evidence="12" id="KW-0051">Antiviral defense</keyword>
<comment type="function">
    <text evidence="14">Dicer-like endonuclease involved in cleaving double-stranded RNA in the RNA interference (RNAi) pathway. Produces 21 to 25 bp dsRNAs (siRNAs) which target the selective destruction of homologous RNAs leading to sequence-specific suppression of gene expression, called post-transcriptional gene silencing (PTGS). Part of a broad host defense response against viral infection and transposons.</text>
</comment>
<evidence type="ECO:0000256" key="16">
    <source>
        <dbReference type="PROSITE-ProRule" id="PRU00657"/>
    </source>
</evidence>
<evidence type="ECO:0000256" key="3">
    <source>
        <dbReference type="ARBA" id="ARBA00022721"/>
    </source>
</evidence>
<keyword evidence="3" id="KW-0930">Antiviral protein</keyword>
<evidence type="ECO:0000256" key="11">
    <source>
        <dbReference type="ARBA" id="ARBA00022884"/>
    </source>
</evidence>
<accession>A0A8H6UC56</accession>
<comment type="cofactor">
    <cofactor evidence="1">
        <name>Mn(2+)</name>
        <dbReference type="ChEBI" id="CHEBI:29035"/>
    </cofactor>
</comment>
<dbReference type="CDD" id="cd04657">
    <property type="entry name" value="Piwi_ago-like"/>
    <property type="match status" value="1"/>
</dbReference>
<evidence type="ECO:0000259" key="17">
    <source>
        <dbReference type="PROSITE" id="PS50142"/>
    </source>
</evidence>
<dbReference type="PROSITE" id="PS00517">
    <property type="entry name" value="RNASE_3_1"/>
    <property type="match status" value="2"/>
</dbReference>
<proteinExistence type="inferred from homology"/>
<name>A0A8H6UC56_9EURO</name>
<evidence type="ECO:0000256" key="4">
    <source>
        <dbReference type="ARBA" id="ARBA00022723"/>
    </source>
</evidence>
<dbReference type="InterPro" id="IPR003165">
    <property type="entry name" value="Piwi"/>
</dbReference>
<keyword evidence="10" id="KW-0460">Magnesium</keyword>
<organism evidence="22 23">
    <name type="scientific">Aspergillus hiratsukae</name>
    <dbReference type="NCBI Taxonomy" id="1194566"/>
    <lineage>
        <taxon>Eukaryota</taxon>
        <taxon>Fungi</taxon>
        <taxon>Dikarya</taxon>
        <taxon>Ascomycota</taxon>
        <taxon>Pezizomycotina</taxon>
        <taxon>Eurotiomycetes</taxon>
        <taxon>Eurotiomycetidae</taxon>
        <taxon>Eurotiales</taxon>
        <taxon>Aspergillaceae</taxon>
        <taxon>Aspergillus</taxon>
        <taxon>Aspergillus subgen. Fumigati</taxon>
    </lineage>
</organism>
<evidence type="ECO:0000256" key="15">
    <source>
        <dbReference type="ARBA" id="ARBA00035116"/>
    </source>
</evidence>
<dbReference type="PROSITE" id="PS51192">
    <property type="entry name" value="HELICASE_ATP_BIND_1"/>
    <property type="match status" value="1"/>
</dbReference>
<evidence type="ECO:0000256" key="9">
    <source>
        <dbReference type="ARBA" id="ARBA00022840"/>
    </source>
</evidence>
<feature type="domain" description="Helicase ATP-binding" evidence="19">
    <location>
        <begin position="1"/>
        <end position="130"/>
    </location>
</feature>
<dbReference type="SMART" id="SM01163">
    <property type="entry name" value="DUF1785"/>
    <property type="match status" value="1"/>
</dbReference>
<comment type="cofactor">
    <cofactor evidence="2">
        <name>Mg(2+)</name>
        <dbReference type="ChEBI" id="CHEBI:18420"/>
    </cofactor>
</comment>
<keyword evidence="7" id="KW-0378">Hydrolase</keyword>
<keyword evidence="5" id="KW-0677">Repeat</keyword>
<evidence type="ECO:0000256" key="2">
    <source>
        <dbReference type="ARBA" id="ARBA00001946"/>
    </source>
</evidence>
<keyword evidence="13" id="KW-0464">Manganese</keyword>
<dbReference type="PROSITE" id="PS51327">
    <property type="entry name" value="DICER_DSRBF"/>
    <property type="match status" value="1"/>
</dbReference>
<dbReference type="Pfam" id="PF02171">
    <property type="entry name" value="Piwi"/>
    <property type="match status" value="1"/>
</dbReference>
<evidence type="ECO:0000256" key="10">
    <source>
        <dbReference type="ARBA" id="ARBA00022842"/>
    </source>
</evidence>
<feature type="domain" description="RNase III" evidence="17">
    <location>
        <begin position="998"/>
        <end position="1181"/>
    </location>
</feature>
<keyword evidence="8" id="KW-0347">Helicase</keyword>
<keyword evidence="4" id="KW-0479">Metal-binding</keyword>
<dbReference type="InterPro" id="IPR003100">
    <property type="entry name" value="PAZ_dom"/>
</dbReference>
<evidence type="ECO:0000256" key="1">
    <source>
        <dbReference type="ARBA" id="ARBA00001936"/>
    </source>
</evidence>
<dbReference type="Gene3D" id="3.30.420.10">
    <property type="entry name" value="Ribonuclease H-like superfamily/Ribonuclease H"/>
    <property type="match status" value="1"/>
</dbReference>